<gene>
    <name evidence="1" type="ORF">LG943_10465</name>
</gene>
<organism evidence="1 2">
    <name type="scientific">Streptomonospora mangrovi</name>
    <dbReference type="NCBI Taxonomy" id="2883123"/>
    <lineage>
        <taxon>Bacteria</taxon>
        <taxon>Bacillati</taxon>
        <taxon>Actinomycetota</taxon>
        <taxon>Actinomycetes</taxon>
        <taxon>Streptosporangiales</taxon>
        <taxon>Nocardiopsidaceae</taxon>
        <taxon>Streptomonospora</taxon>
    </lineage>
</organism>
<evidence type="ECO:0000313" key="2">
    <source>
        <dbReference type="Proteomes" id="UP001140076"/>
    </source>
</evidence>
<dbReference type="InterPro" id="IPR029063">
    <property type="entry name" value="SAM-dependent_MTases_sf"/>
</dbReference>
<dbReference type="GO" id="GO:0008168">
    <property type="term" value="F:methyltransferase activity"/>
    <property type="evidence" value="ECO:0007669"/>
    <property type="project" value="UniProtKB-KW"/>
</dbReference>
<dbReference type="Proteomes" id="UP001140076">
    <property type="component" value="Unassembled WGS sequence"/>
</dbReference>
<accession>A0A9X3SDF5</accession>
<dbReference type="AlphaFoldDB" id="A0A9X3SDF5"/>
<protein>
    <submittedName>
        <fullName evidence="1">rRNA methyltransferase</fullName>
    </submittedName>
</protein>
<dbReference type="GO" id="GO:0032259">
    <property type="term" value="P:methylation"/>
    <property type="evidence" value="ECO:0007669"/>
    <property type="project" value="UniProtKB-KW"/>
</dbReference>
<dbReference type="RefSeq" id="WP_270072030.1">
    <property type="nucleotide sequence ID" value="NZ_JAJAQC010000015.1"/>
</dbReference>
<keyword evidence="1" id="KW-0808">Transferase</keyword>
<keyword evidence="1" id="KW-0489">Methyltransferase</keyword>
<dbReference type="Gene3D" id="1.10.287.540">
    <property type="entry name" value="Helix hairpin bin"/>
    <property type="match status" value="1"/>
</dbReference>
<dbReference type="InterPro" id="IPR024268">
    <property type="entry name" value="AviRa"/>
</dbReference>
<dbReference type="SUPFAM" id="SSF53335">
    <property type="entry name" value="S-adenosyl-L-methionine-dependent methyltransferases"/>
    <property type="match status" value="1"/>
</dbReference>
<dbReference type="EMBL" id="JAJAQC010000015">
    <property type="protein sequence ID" value="MDA0564748.1"/>
    <property type="molecule type" value="Genomic_DNA"/>
</dbReference>
<evidence type="ECO:0000313" key="1">
    <source>
        <dbReference type="EMBL" id="MDA0564748.1"/>
    </source>
</evidence>
<dbReference type="Gene3D" id="3.40.50.150">
    <property type="entry name" value="Vaccinia Virus protein VP39"/>
    <property type="match status" value="1"/>
</dbReference>
<reference evidence="1" key="1">
    <citation type="submission" date="2021-10" db="EMBL/GenBank/DDBJ databases">
        <title>Streptomonospora sp. nov., isolated from mangrove soil.</title>
        <authorList>
            <person name="Chen X."/>
            <person name="Ge X."/>
            <person name="Liu W."/>
        </authorList>
    </citation>
    <scope>NUCLEOTIDE SEQUENCE</scope>
    <source>
        <strain evidence="1">S1-112</strain>
    </source>
</reference>
<keyword evidence="2" id="KW-1185">Reference proteome</keyword>
<comment type="caution">
    <text evidence="1">The sequence shown here is derived from an EMBL/GenBank/DDBJ whole genome shotgun (WGS) entry which is preliminary data.</text>
</comment>
<sequence length="245" mass="25518">MAYRYATERADHSDLASGAVLRSAPGHPGFPVRLASELFQRAAARAAPAGRPVALWDPCCGSGHLATSVGLLHRDRLSWVLATDADPAALGIAERNLALLTAEGLAERERGLRADAAAFGRPAFTERAEAAARLAARLRAAGGDLPAAARTGDVFSPTPPERPVDVVLTDIPYGGLSHWRHTPAGTADPVAALLRALAAVLPPEAVITVTARTRKVALPEGVAALERVRVGNRAAVLVRAADARP</sequence>
<proteinExistence type="predicted"/>
<name>A0A9X3SDF5_9ACTN</name>
<dbReference type="Pfam" id="PF11599">
    <property type="entry name" value="AviRa"/>
    <property type="match status" value="1"/>
</dbReference>